<reference evidence="2" key="1">
    <citation type="submission" date="2023-09" db="EMBL/GenBank/DDBJ databases">
        <title>Description of first Herbaspirillum huttiense subsp. nephrolepsisexaltata and Herbaspirillum huttiense subsp. lycopersicon.</title>
        <authorList>
            <person name="Poudel M."/>
            <person name="Sharma A."/>
            <person name="Goss E."/>
            <person name="Tapia J.H."/>
            <person name="Harmon C.M."/>
            <person name="Jones J.B."/>
        </authorList>
    </citation>
    <scope>NUCLEOTIDE SEQUENCE</scope>
    <source>
        <strain evidence="2">SE1</strain>
    </source>
</reference>
<dbReference type="Gene3D" id="3.90.180.10">
    <property type="entry name" value="Medium-chain alcohol dehydrogenases, catalytic domain"/>
    <property type="match status" value="1"/>
</dbReference>
<sequence length="335" mass="36017">MPEIGLPPLPPDHLAWGWYAGFDARALRPERQPLPQVGTAQVLVRNRVVGLNPVDWKVLGRMGASWGPGHVPGVDGAGEVMRLGPDVPSNWLGSRVAYHQDLRRGGSFAEYTVVDARALMRIPHAMSFADAAAFPCPALTAWIALQKLPAPAGRRLLISGAGGSVGHYLMQLACRQGWQVTAMAHARHWPRLHALGAINCLDGPLSPTHGALTNDLHVTAIIDCIGAQHAALLASALDANGHLVCIQGRIEHWPCAPFGRALSLHEVALGALHVHGSDADWNTLTGAGQQMLQDLARRDLQAEQHLLHDFDQLPTALEGLKQRNFTGKSLVHVSS</sequence>
<dbReference type="Proteomes" id="UP001246576">
    <property type="component" value="Unassembled WGS sequence"/>
</dbReference>
<feature type="domain" description="Enoyl reductase (ER)" evidence="1">
    <location>
        <begin position="20"/>
        <end position="331"/>
    </location>
</feature>
<dbReference type="EMBL" id="JAVLSJ010000002">
    <property type="protein sequence ID" value="MDR9847827.1"/>
    <property type="molecule type" value="Genomic_DNA"/>
</dbReference>
<dbReference type="InterPro" id="IPR052585">
    <property type="entry name" value="Lipid_raft_assoc_Zn_ADH"/>
</dbReference>
<keyword evidence="3" id="KW-1185">Reference proteome</keyword>
<name>A0ABU2EJ08_9BURK</name>
<evidence type="ECO:0000259" key="1">
    <source>
        <dbReference type="SMART" id="SM00829"/>
    </source>
</evidence>
<dbReference type="InterPro" id="IPR011032">
    <property type="entry name" value="GroES-like_sf"/>
</dbReference>
<dbReference type="Gene3D" id="3.40.50.720">
    <property type="entry name" value="NAD(P)-binding Rossmann-like Domain"/>
    <property type="match status" value="1"/>
</dbReference>
<dbReference type="InterPro" id="IPR013154">
    <property type="entry name" value="ADH-like_N"/>
</dbReference>
<evidence type="ECO:0000313" key="3">
    <source>
        <dbReference type="Proteomes" id="UP001246576"/>
    </source>
</evidence>
<dbReference type="PANTHER" id="PTHR43482:SF1">
    <property type="entry name" value="PROTEIN AST1-RELATED"/>
    <property type="match status" value="1"/>
</dbReference>
<dbReference type="Pfam" id="PF08240">
    <property type="entry name" value="ADH_N"/>
    <property type="match status" value="1"/>
</dbReference>
<proteinExistence type="predicted"/>
<dbReference type="SMART" id="SM00829">
    <property type="entry name" value="PKS_ER"/>
    <property type="match status" value="1"/>
</dbReference>
<evidence type="ECO:0000313" key="2">
    <source>
        <dbReference type="EMBL" id="MDR9847827.1"/>
    </source>
</evidence>
<gene>
    <name evidence="2" type="ORF">RI048_06330</name>
</gene>
<protein>
    <submittedName>
        <fullName evidence="2">Alcohol dehydrogenase</fullName>
    </submittedName>
</protein>
<comment type="caution">
    <text evidence="2">The sequence shown here is derived from an EMBL/GenBank/DDBJ whole genome shotgun (WGS) entry which is preliminary data.</text>
</comment>
<dbReference type="InterPro" id="IPR020843">
    <property type="entry name" value="ER"/>
</dbReference>
<dbReference type="InterPro" id="IPR036291">
    <property type="entry name" value="NAD(P)-bd_dom_sf"/>
</dbReference>
<accession>A0ABU2EJ08</accession>
<dbReference type="SUPFAM" id="SSF50129">
    <property type="entry name" value="GroES-like"/>
    <property type="match status" value="1"/>
</dbReference>
<dbReference type="SUPFAM" id="SSF51735">
    <property type="entry name" value="NAD(P)-binding Rossmann-fold domains"/>
    <property type="match status" value="1"/>
</dbReference>
<organism evidence="2 3">
    <name type="scientific">Herbaspirillum huttiense subsp. lycopersici</name>
    <dbReference type="NCBI Taxonomy" id="3074428"/>
    <lineage>
        <taxon>Bacteria</taxon>
        <taxon>Pseudomonadati</taxon>
        <taxon>Pseudomonadota</taxon>
        <taxon>Betaproteobacteria</taxon>
        <taxon>Burkholderiales</taxon>
        <taxon>Oxalobacteraceae</taxon>
        <taxon>Herbaspirillum</taxon>
    </lineage>
</organism>
<dbReference type="RefSeq" id="WP_227022699.1">
    <property type="nucleotide sequence ID" value="NZ_JAVRAB010000001.1"/>
</dbReference>
<dbReference type="PANTHER" id="PTHR43482">
    <property type="entry name" value="PROTEIN AST1-RELATED"/>
    <property type="match status" value="1"/>
</dbReference>